<keyword evidence="2" id="KW-0812">Transmembrane</keyword>
<organism evidence="3 4">
    <name type="scientific">Ceratosolen solmsi marchali</name>
    <dbReference type="NCBI Taxonomy" id="326594"/>
    <lineage>
        <taxon>Eukaryota</taxon>
        <taxon>Metazoa</taxon>
        <taxon>Ecdysozoa</taxon>
        <taxon>Arthropoda</taxon>
        <taxon>Hexapoda</taxon>
        <taxon>Insecta</taxon>
        <taxon>Pterygota</taxon>
        <taxon>Neoptera</taxon>
        <taxon>Endopterygota</taxon>
        <taxon>Hymenoptera</taxon>
        <taxon>Apocrita</taxon>
        <taxon>Proctotrupomorpha</taxon>
        <taxon>Chalcidoidea</taxon>
        <taxon>Agaonidae</taxon>
        <taxon>Agaoninae</taxon>
        <taxon>Ceratosolen</taxon>
    </lineage>
</organism>
<feature type="transmembrane region" description="Helical" evidence="2">
    <location>
        <begin position="21"/>
        <end position="40"/>
    </location>
</feature>
<dbReference type="Proteomes" id="UP000695007">
    <property type="component" value="Unplaced"/>
</dbReference>
<keyword evidence="2" id="KW-0472">Membrane</keyword>
<reference evidence="4" key="1">
    <citation type="submission" date="2025-08" db="UniProtKB">
        <authorList>
            <consortium name="RefSeq"/>
        </authorList>
    </citation>
    <scope>IDENTIFICATION</scope>
</reference>
<evidence type="ECO:0000313" key="3">
    <source>
        <dbReference type="Proteomes" id="UP000695007"/>
    </source>
</evidence>
<protein>
    <submittedName>
        <fullName evidence="4">Uncharacterized protein LOC105361998</fullName>
    </submittedName>
</protein>
<dbReference type="AlphaFoldDB" id="A0AAJ7DV87"/>
<name>A0AAJ7DV87_9HYME</name>
<gene>
    <name evidence="4" type="primary">LOC105361998</name>
</gene>
<dbReference type="KEGG" id="csol:105361998"/>
<keyword evidence="3" id="KW-1185">Reference proteome</keyword>
<evidence type="ECO:0000256" key="1">
    <source>
        <dbReference type="SAM" id="MobiDB-lite"/>
    </source>
</evidence>
<proteinExistence type="predicted"/>
<accession>A0AAJ7DV87</accession>
<sequence length="179" mass="20972">MIRPRHSMTMYYQQVSVDLFNMVYTAIAYLALAGAAWLFLRLIQACFWLPSHMKRQNDVQQLLENKVESYERYVQECEEKEAAGEVKDDGDNRSLEDKQKDRRECLEMLKRELRRIRDGGDPYTCDFLLAGEGKKLLEELEEDEEEQKVEKAAGEKLNEDKIDNSIDDADLDLEPKKDK</sequence>
<feature type="compositionally biased region" description="Basic and acidic residues" evidence="1">
    <location>
        <begin position="148"/>
        <end position="164"/>
    </location>
</feature>
<feature type="region of interest" description="Disordered" evidence="1">
    <location>
        <begin position="139"/>
        <end position="179"/>
    </location>
</feature>
<dbReference type="RefSeq" id="XP_011497626.1">
    <property type="nucleotide sequence ID" value="XM_011499324.1"/>
</dbReference>
<evidence type="ECO:0000313" key="4">
    <source>
        <dbReference type="RefSeq" id="XP_011497626.1"/>
    </source>
</evidence>
<evidence type="ECO:0000256" key="2">
    <source>
        <dbReference type="SAM" id="Phobius"/>
    </source>
</evidence>
<dbReference type="GeneID" id="105361998"/>
<keyword evidence="2" id="KW-1133">Transmembrane helix</keyword>